<keyword evidence="5" id="KW-0408">Iron</keyword>
<reference evidence="11" key="1">
    <citation type="submission" date="2019-06" db="EMBL/GenBank/DDBJ databases">
        <authorList>
            <person name="Zheng W."/>
        </authorList>
    </citation>
    <scope>NUCLEOTIDE SEQUENCE</scope>
    <source>
        <strain evidence="11">QDHG01</strain>
    </source>
</reference>
<dbReference type="PANTHER" id="PTHR11404">
    <property type="entry name" value="SUPEROXIDE DISMUTASE 2"/>
    <property type="match status" value="1"/>
</dbReference>
<feature type="domain" description="Manganese/iron superoxide dismutase C-terminal" evidence="10">
    <location>
        <begin position="119"/>
        <end position="221"/>
    </location>
</feature>
<proteinExistence type="inferred from homology"/>
<dbReference type="InterPro" id="IPR019831">
    <property type="entry name" value="Mn/Fe_SOD_N"/>
</dbReference>
<dbReference type="PRINTS" id="PR01703">
    <property type="entry name" value="MNSODISMTASE"/>
</dbReference>
<accession>A0A8J8NI48</accession>
<evidence type="ECO:0000256" key="3">
    <source>
        <dbReference type="ARBA" id="ARBA00022723"/>
    </source>
</evidence>
<comment type="caution">
    <text evidence="11">The sequence shown here is derived from an EMBL/GenBank/DDBJ whole genome shotgun (WGS) entry which is preliminary data.</text>
</comment>
<sequence length="228" mass="26405">MLSQVVKKSLLRDLRLPVRTFTAKATQDPLPYELNALEPVISGKLMDFHYNQHHKNYCMKFNERIDLIQDNIKKKDLKRVAALSEELRFFGGGHYNHTFFWESLAPVKDGGGHLPKMDSDLGTMIKQSYGSFENLMDYTTAEASAIMGSGWAWIAYCKVSKSILVQMTKDQNLLSDYASDLIPLLNIDVWEHAWYPDYNYAKGDYLKNIWRIINWQKAERRLASAKKM</sequence>
<dbReference type="InterPro" id="IPR036314">
    <property type="entry name" value="SOD_C_sf"/>
</dbReference>
<evidence type="ECO:0000256" key="2">
    <source>
        <dbReference type="ARBA" id="ARBA00008714"/>
    </source>
</evidence>
<comment type="catalytic activity">
    <reaction evidence="6 8">
        <text>2 superoxide + 2 H(+) = H2O2 + O2</text>
        <dbReference type="Rhea" id="RHEA:20696"/>
        <dbReference type="ChEBI" id="CHEBI:15378"/>
        <dbReference type="ChEBI" id="CHEBI:15379"/>
        <dbReference type="ChEBI" id="CHEBI:16240"/>
        <dbReference type="ChEBI" id="CHEBI:18421"/>
        <dbReference type="EC" id="1.15.1.1"/>
    </reaction>
</comment>
<name>A0A8J8NI48_HALGN</name>
<dbReference type="InterPro" id="IPR019832">
    <property type="entry name" value="Mn/Fe_SOD_C"/>
</dbReference>
<dbReference type="PANTHER" id="PTHR11404:SF6">
    <property type="entry name" value="SUPEROXIDE DISMUTASE [MN], MITOCHONDRIAL"/>
    <property type="match status" value="1"/>
</dbReference>
<evidence type="ECO:0000313" key="11">
    <source>
        <dbReference type="EMBL" id="TNV75847.1"/>
    </source>
</evidence>
<dbReference type="AlphaFoldDB" id="A0A8J8NI48"/>
<dbReference type="InterPro" id="IPR050265">
    <property type="entry name" value="Fe/Mn_Superoxide_Dismutase"/>
</dbReference>
<evidence type="ECO:0000256" key="5">
    <source>
        <dbReference type="ARBA" id="ARBA00023004"/>
    </source>
</evidence>
<feature type="domain" description="Manganese/iron superoxide dismutase N-terminal" evidence="9">
    <location>
        <begin position="28"/>
        <end position="104"/>
    </location>
</feature>
<dbReference type="GO" id="GO:0030145">
    <property type="term" value="F:manganese ion binding"/>
    <property type="evidence" value="ECO:0007669"/>
    <property type="project" value="TreeGrafter"/>
</dbReference>
<evidence type="ECO:0000256" key="7">
    <source>
        <dbReference type="PIRSR" id="PIRSR000349-1"/>
    </source>
</evidence>
<evidence type="ECO:0000259" key="9">
    <source>
        <dbReference type="Pfam" id="PF00081"/>
    </source>
</evidence>
<dbReference type="OrthoDB" id="239262at2759"/>
<evidence type="ECO:0000256" key="1">
    <source>
        <dbReference type="ARBA" id="ARBA00001962"/>
    </source>
</evidence>
<dbReference type="EMBL" id="RRYP01014697">
    <property type="protein sequence ID" value="TNV75847.1"/>
    <property type="molecule type" value="Genomic_DNA"/>
</dbReference>
<dbReference type="SUPFAM" id="SSF54719">
    <property type="entry name" value="Fe,Mn superoxide dismutase (SOD), C-terminal domain"/>
    <property type="match status" value="1"/>
</dbReference>
<comment type="similarity">
    <text evidence="2 8">Belongs to the iron/manganese superoxide dismutase family.</text>
</comment>
<dbReference type="Pfam" id="PF02777">
    <property type="entry name" value="Sod_Fe_C"/>
    <property type="match status" value="1"/>
</dbReference>
<dbReference type="InterPro" id="IPR001189">
    <property type="entry name" value="Mn/Fe_SOD"/>
</dbReference>
<dbReference type="GO" id="GO:0004784">
    <property type="term" value="F:superoxide dismutase activity"/>
    <property type="evidence" value="ECO:0007669"/>
    <property type="project" value="UniProtKB-EC"/>
</dbReference>
<evidence type="ECO:0000256" key="8">
    <source>
        <dbReference type="RuleBase" id="RU000414"/>
    </source>
</evidence>
<comment type="function">
    <text evidence="8">Destroys radicals which are normally produced within the cells and which are toxic to biological systems.</text>
</comment>
<feature type="binding site" evidence="7">
    <location>
        <position position="192"/>
    </location>
    <ligand>
        <name>Mn(2+)</name>
        <dbReference type="ChEBI" id="CHEBI:29035"/>
    </ligand>
</feature>
<keyword evidence="12" id="KW-1185">Reference proteome</keyword>
<evidence type="ECO:0000256" key="6">
    <source>
        <dbReference type="ARBA" id="ARBA00049204"/>
    </source>
</evidence>
<evidence type="ECO:0000313" key="12">
    <source>
        <dbReference type="Proteomes" id="UP000785679"/>
    </source>
</evidence>
<dbReference type="EC" id="1.15.1.1" evidence="8"/>
<organism evidence="11 12">
    <name type="scientific">Halteria grandinella</name>
    <dbReference type="NCBI Taxonomy" id="5974"/>
    <lineage>
        <taxon>Eukaryota</taxon>
        <taxon>Sar</taxon>
        <taxon>Alveolata</taxon>
        <taxon>Ciliophora</taxon>
        <taxon>Intramacronucleata</taxon>
        <taxon>Spirotrichea</taxon>
        <taxon>Stichotrichia</taxon>
        <taxon>Sporadotrichida</taxon>
        <taxon>Halteriidae</taxon>
        <taxon>Halteria</taxon>
    </lineage>
</organism>
<evidence type="ECO:0000256" key="4">
    <source>
        <dbReference type="ARBA" id="ARBA00023002"/>
    </source>
</evidence>
<feature type="binding site" evidence="7">
    <location>
        <position position="188"/>
    </location>
    <ligand>
        <name>Mn(2+)</name>
        <dbReference type="ChEBI" id="CHEBI:29035"/>
    </ligand>
</feature>
<dbReference type="Gene3D" id="1.10.287.990">
    <property type="entry name" value="Fe,Mn superoxide dismutase (SOD) domain"/>
    <property type="match status" value="1"/>
</dbReference>
<feature type="binding site" evidence="7">
    <location>
        <position position="49"/>
    </location>
    <ligand>
        <name>Mn(2+)</name>
        <dbReference type="ChEBI" id="CHEBI:29035"/>
    </ligand>
</feature>
<dbReference type="SUPFAM" id="SSF46609">
    <property type="entry name" value="Fe,Mn superoxide dismutase (SOD), N-terminal domain"/>
    <property type="match status" value="1"/>
</dbReference>
<gene>
    <name evidence="11" type="ORF">FGO68_gene8867</name>
</gene>
<dbReference type="Proteomes" id="UP000785679">
    <property type="component" value="Unassembled WGS sequence"/>
</dbReference>
<dbReference type="Gene3D" id="3.55.40.20">
    <property type="entry name" value="Iron/manganese superoxide dismutase, C-terminal domain"/>
    <property type="match status" value="1"/>
</dbReference>
<keyword evidence="4 8" id="KW-0560">Oxidoreductase</keyword>
<dbReference type="PIRSF" id="PIRSF000349">
    <property type="entry name" value="SODismutase"/>
    <property type="match status" value="1"/>
</dbReference>
<comment type="cofactor">
    <cofactor evidence="1">
        <name>Fe cation</name>
        <dbReference type="ChEBI" id="CHEBI:24875"/>
    </cofactor>
</comment>
<evidence type="ECO:0000259" key="10">
    <source>
        <dbReference type="Pfam" id="PF02777"/>
    </source>
</evidence>
<protein>
    <recommendedName>
        <fullName evidence="8">Superoxide dismutase</fullName>
        <ecNumber evidence="8">1.15.1.1</ecNumber>
    </recommendedName>
</protein>
<dbReference type="Pfam" id="PF00081">
    <property type="entry name" value="Sod_Fe_N"/>
    <property type="match status" value="1"/>
</dbReference>
<dbReference type="InterPro" id="IPR036324">
    <property type="entry name" value="Mn/Fe_SOD_N_sf"/>
</dbReference>
<keyword evidence="3 7" id="KW-0479">Metal-binding</keyword>
<feature type="binding site" evidence="7">
    <location>
        <position position="97"/>
    </location>
    <ligand>
        <name>Mn(2+)</name>
        <dbReference type="ChEBI" id="CHEBI:29035"/>
    </ligand>
</feature>